<feature type="transmembrane region" description="Helical" evidence="4">
    <location>
        <begin position="172"/>
        <end position="191"/>
    </location>
</feature>
<comment type="catalytic activity">
    <reaction evidence="3">
        <text>2 GTP = 3',3'-c-di-GMP + 2 diphosphate</text>
        <dbReference type="Rhea" id="RHEA:24898"/>
        <dbReference type="ChEBI" id="CHEBI:33019"/>
        <dbReference type="ChEBI" id="CHEBI:37565"/>
        <dbReference type="ChEBI" id="CHEBI:58805"/>
        <dbReference type="EC" id="2.7.7.65"/>
    </reaction>
</comment>
<dbReference type="PANTHER" id="PTHR45138">
    <property type="entry name" value="REGULATORY COMPONENTS OF SENSORY TRANSDUCTION SYSTEM"/>
    <property type="match status" value="1"/>
</dbReference>
<dbReference type="GO" id="GO:0005886">
    <property type="term" value="C:plasma membrane"/>
    <property type="evidence" value="ECO:0007669"/>
    <property type="project" value="TreeGrafter"/>
</dbReference>
<evidence type="ECO:0000256" key="2">
    <source>
        <dbReference type="ARBA" id="ARBA00012528"/>
    </source>
</evidence>
<dbReference type="GO" id="GO:1902201">
    <property type="term" value="P:negative regulation of bacterial-type flagellum-dependent cell motility"/>
    <property type="evidence" value="ECO:0007669"/>
    <property type="project" value="TreeGrafter"/>
</dbReference>
<dbReference type="PROSITE" id="PS50887">
    <property type="entry name" value="GGDEF"/>
    <property type="match status" value="1"/>
</dbReference>
<dbReference type="OrthoDB" id="5296913at2"/>
<gene>
    <name evidence="6" type="ORF">BEI_1323</name>
</gene>
<reference evidence="6 7" key="1">
    <citation type="journal article" date="2017" name="Sci. Rep.">
        <title>Revealing the Saline Adaptation Strategies of the Halophilic Bacterium Halomonas beimenensis through High-throughput Omics and Transposon Mutagenesis Approaches.</title>
        <authorList>
            <person name="Chen Y.H."/>
            <person name="Lin S.S."/>
            <person name="Shyu Y.T."/>
        </authorList>
    </citation>
    <scope>NUCLEOTIDE SEQUENCE [LARGE SCALE GENOMIC DNA]</scope>
    <source>
        <strain evidence="6 7">NTU-111</strain>
    </source>
</reference>
<dbReference type="GO" id="GO:0052621">
    <property type="term" value="F:diguanylate cyclase activity"/>
    <property type="evidence" value="ECO:0007669"/>
    <property type="project" value="UniProtKB-EC"/>
</dbReference>
<evidence type="ECO:0000259" key="5">
    <source>
        <dbReference type="PROSITE" id="PS50887"/>
    </source>
</evidence>
<keyword evidence="4" id="KW-0472">Membrane</keyword>
<dbReference type="Gene3D" id="3.30.70.270">
    <property type="match status" value="1"/>
</dbReference>
<dbReference type="CDD" id="cd01949">
    <property type="entry name" value="GGDEF"/>
    <property type="match status" value="1"/>
</dbReference>
<dbReference type="FunFam" id="3.30.70.270:FF:000001">
    <property type="entry name" value="Diguanylate cyclase domain protein"/>
    <property type="match status" value="1"/>
</dbReference>
<dbReference type="GO" id="GO:0043709">
    <property type="term" value="P:cell adhesion involved in single-species biofilm formation"/>
    <property type="evidence" value="ECO:0007669"/>
    <property type="project" value="TreeGrafter"/>
</dbReference>
<dbReference type="NCBIfam" id="TIGR00254">
    <property type="entry name" value="GGDEF"/>
    <property type="match status" value="1"/>
</dbReference>
<dbReference type="InterPro" id="IPR000160">
    <property type="entry name" value="GGDEF_dom"/>
</dbReference>
<evidence type="ECO:0000256" key="4">
    <source>
        <dbReference type="SAM" id="Phobius"/>
    </source>
</evidence>
<proteinExistence type="predicted"/>
<name>A0A291P5Y8_9GAMM</name>
<comment type="cofactor">
    <cofactor evidence="1">
        <name>Mg(2+)</name>
        <dbReference type="ChEBI" id="CHEBI:18420"/>
    </cofactor>
</comment>
<evidence type="ECO:0000256" key="3">
    <source>
        <dbReference type="ARBA" id="ARBA00034247"/>
    </source>
</evidence>
<dbReference type="KEGG" id="hbe:BEI_1323"/>
<keyword evidence="4" id="KW-1133">Transmembrane helix</keyword>
<feature type="domain" description="GGDEF" evidence="5">
    <location>
        <begin position="263"/>
        <end position="396"/>
    </location>
</feature>
<dbReference type="PANTHER" id="PTHR45138:SF9">
    <property type="entry name" value="DIGUANYLATE CYCLASE DGCM-RELATED"/>
    <property type="match status" value="1"/>
</dbReference>
<keyword evidence="4" id="KW-0812">Transmembrane</keyword>
<evidence type="ECO:0000313" key="7">
    <source>
        <dbReference type="Proteomes" id="UP000219993"/>
    </source>
</evidence>
<sequence length="407" mass="45749">MERERDELELTPWSGEFKDRLQERHFRQSVRDDTAELLRTAMLVGALMFLLLGLADHALLGPSASFWQLLGLRLLVSAGCLLTWWAVRRDPDLTFRFLPLNPVIWLGCTVIILIVPLRPETIGTHAPATAVAVMALYLFVPNRIPWMVAANLYLTLGFLTAMTVWAGVPGSVILIQGIVLGFANTVGWLTARRLARLRRQQYASLLDERAFCQRLQGEIQERKRLEERLRHMAGTDELTGLDNRRRFFERADRALRRARRHGSPMTLCMIDLDHFKTINDRYGHATGDRVLVQVASQCRTHIRDIDLIGRFGGEEFVVALPDADLGQALEITERLRRRIEGLPHPDPAAGDRLTVTIGISRVEADEDALGPALKRADEALYRGKAIGRNVVMVAGHDEGPHLSVVDG</sequence>
<dbReference type="Proteomes" id="UP000219993">
    <property type="component" value="Chromosome"/>
</dbReference>
<dbReference type="EC" id="2.7.7.65" evidence="2"/>
<accession>A0A291P5Y8</accession>
<feature type="transmembrane region" description="Helical" evidence="4">
    <location>
        <begin position="147"/>
        <end position="166"/>
    </location>
</feature>
<dbReference type="InterPro" id="IPR029787">
    <property type="entry name" value="Nucleotide_cyclase"/>
</dbReference>
<feature type="transmembrane region" description="Helical" evidence="4">
    <location>
        <begin position="97"/>
        <end position="116"/>
    </location>
</feature>
<dbReference type="InterPro" id="IPR050469">
    <property type="entry name" value="Diguanylate_Cyclase"/>
</dbReference>
<evidence type="ECO:0000256" key="1">
    <source>
        <dbReference type="ARBA" id="ARBA00001946"/>
    </source>
</evidence>
<organism evidence="6 7">
    <name type="scientific">Halomonas beimenensis</name>
    <dbReference type="NCBI Taxonomy" id="475662"/>
    <lineage>
        <taxon>Bacteria</taxon>
        <taxon>Pseudomonadati</taxon>
        <taxon>Pseudomonadota</taxon>
        <taxon>Gammaproteobacteria</taxon>
        <taxon>Oceanospirillales</taxon>
        <taxon>Halomonadaceae</taxon>
        <taxon>Halomonas</taxon>
    </lineage>
</organism>
<protein>
    <recommendedName>
        <fullName evidence="2">diguanylate cyclase</fullName>
        <ecNumber evidence="2">2.7.7.65</ecNumber>
    </recommendedName>
</protein>
<feature type="transmembrane region" description="Helical" evidence="4">
    <location>
        <begin position="66"/>
        <end position="85"/>
    </location>
</feature>
<dbReference type="SUPFAM" id="SSF55073">
    <property type="entry name" value="Nucleotide cyclase"/>
    <property type="match status" value="1"/>
</dbReference>
<evidence type="ECO:0000313" key="6">
    <source>
        <dbReference type="EMBL" id="ATJ82310.1"/>
    </source>
</evidence>
<feature type="transmembrane region" description="Helical" evidence="4">
    <location>
        <begin position="37"/>
        <end position="60"/>
    </location>
</feature>
<dbReference type="InterPro" id="IPR043128">
    <property type="entry name" value="Rev_trsase/Diguanyl_cyclase"/>
</dbReference>
<dbReference type="AlphaFoldDB" id="A0A291P5Y8"/>
<dbReference type="RefSeq" id="WP_097788773.1">
    <property type="nucleotide sequence ID" value="NZ_BAAADT010000029.1"/>
</dbReference>
<feature type="transmembrane region" description="Helical" evidence="4">
    <location>
        <begin position="122"/>
        <end position="140"/>
    </location>
</feature>
<dbReference type="EMBL" id="CP021435">
    <property type="protein sequence ID" value="ATJ82310.1"/>
    <property type="molecule type" value="Genomic_DNA"/>
</dbReference>
<dbReference type="Pfam" id="PF00990">
    <property type="entry name" value="GGDEF"/>
    <property type="match status" value="1"/>
</dbReference>
<keyword evidence="7" id="KW-1185">Reference proteome</keyword>
<dbReference type="SMART" id="SM00267">
    <property type="entry name" value="GGDEF"/>
    <property type="match status" value="1"/>
</dbReference>